<feature type="coiled-coil region" evidence="2">
    <location>
        <begin position="565"/>
        <end position="601"/>
    </location>
</feature>
<gene>
    <name evidence="5" type="ORF">M9458_052719</name>
</gene>
<feature type="region of interest" description="Disordered" evidence="3">
    <location>
        <begin position="140"/>
        <end position="229"/>
    </location>
</feature>
<feature type="coiled-coil region" evidence="2">
    <location>
        <begin position="55"/>
        <end position="106"/>
    </location>
</feature>
<feature type="compositionally biased region" description="Basic and acidic residues" evidence="3">
    <location>
        <begin position="195"/>
        <end position="208"/>
    </location>
</feature>
<dbReference type="EMBL" id="JAMKFB020000205">
    <property type="protein sequence ID" value="KAL0152001.1"/>
    <property type="molecule type" value="Genomic_DNA"/>
</dbReference>
<feature type="region of interest" description="Disordered" evidence="3">
    <location>
        <begin position="668"/>
        <end position="700"/>
    </location>
</feature>
<feature type="domain" description="CCHC-type" evidence="4">
    <location>
        <begin position="703"/>
        <end position="717"/>
    </location>
</feature>
<feature type="coiled-coil region" evidence="2">
    <location>
        <begin position="271"/>
        <end position="316"/>
    </location>
</feature>
<feature type="compositionally biased region" description="Polar residues" evidence="3">
    <location>
        <begin position="733"/>
        <end position="744"/>
    </location>
</feature>
<keyword evidence="6" id="KW-1185">Reference proteome</keyword>
<keyword evidence="2" id="KW-0175">Coiled coil</keyword>
<dbReference type="Proteomes" id="UP001529510">
    <property type="component" value="Unassembled WGS sequence"/>
</dbReference>
<feature type="region of interest" description="Disordered" evidence="3">
    <location>
        <begin position="720"/>
        <end position="756"/>
    </location>
</feature>
<evidence type="ECO:0000313" key="6">
    <source>
        <dbReference type="Proteomes" id="UP001529510"/>
    </source>
</evidence>
<evidence type="ECO:0000256" key="1">
    <source>
        <dbReference type="PROSITE-ProRule" id="PRU00047"/>
    </source>
</evidence>
<organism evidence="5 6">
    <name type="scientific">Cirrhinus mrigala</name>
    <name type="common">Mrigala</name>
    <dbReference type="NCBI Taxonomy" id="683832"/>
    <lineage>
        <taxon>Eukaryota</taxon>
        <taxon>Metazoa</taxon>
        <taxon>Chordata</taxon>
        <taxon>Craniata</taxon>
        <taxon>Vertebrata</taxon>
        <taxon>Euteleostomi</taxon>
        <taxon>Actinopterygii</taxon>
        <taxon>Neopterygii</taxon>
        <taxon>Teleostei</taxon>
        <taxon>Ostariophysi</taxon>
        <taxon>Cypriniformes</taxon>
        <taxon>Cyprinidae</taxon>
        <taxon>Labeoninae</taxon>
        <taxon>Labeonini</taxon>
        <taxon>Cirrhinus</taxon>
    </lineage>
</organism>
<dbReference type="InterPro" id="IPR001878">
    <property type="entry name" value="Znf_CCHC"/>
</dbReference>
<evidence type="ECO:0000313" key="5">
    <source>
        <dbReference type="EMBL" id="KAL0152001.1"/>
    </source>
</evidence>
<keyword evidence="1" id="KW-0863">Zinc-finger</keyword>
<dbReference type="PROSITE" id="PS50158">
    <property type="entry name" value="ZF_CCHC"/>
    <property type="match status" value="1"/>
</dbReference>
<keyword evidence="1" id="KW-0862">Zinc</keyword>
<dbReference type="InterPro" id="IPR036875">
    <property type="entry name" value="Znf_CCHC_sf"/>
</dbReference>
<proteinExistence type="predicted"/>
<evidence type="ECO:0000256" key="2">
    <source>
        <dbReference type="SAM" id="Coils"/>
    </source>
</evidence>
<evidence type="ECO:0000259" key="4">
    <source>
        <dbReference type="PROSITE" id="PS50158"/>
    </source>
</evidence>
<dbReference type="SMART" id="SM00343">
    <property type="entry name" value="ZnF_C2HC"/>
    <property type="match status" value="1"/>
</dbReference>
<dbReference type="AlphaFoldDB" id="A0ABD0MTW8"/>
<comment type="caution">
    <text evidence="5">The sequence shown here is derived from an EMBL/GenBank/DDBJ whole genome shotgun (WGS) entry which is preliminary data.</text>
</comment>
<reference evidence="5 6" key="1">
    <citation type="submission" date="2024-05" db="EMBL/GenBank/DDBJ databases">
        <title>Genome sequencing and assembly of Indian major carp, Cirrhinus mrigala (Hamilton, 1822).</title>
        <authorList>
            <person name="Mohindra V."/>
            <person name="Chowdhury L.M."/>
            <person name="Lal K."/>
            <person name="Jena J.K."/>
        </authorList>
    </citation>
    <scope>NUCLEOTIDE SEQUENCE [LARGE SCALE GENOMIC DNA]</scope>
    <source>
        <strain evidence="5">CM1030</strain>
        <tissue evidence="5">Blood</tissue>
    </source>
</reference>
<feature type="compositionally biased region" description="Basic and acidic residues" evidence="3">
    <location>
        <begin position="146"/>
        <end position="185"/>
    </location>
</feature>
<dbReference type="SUPFAM" id="SSF57756">
    <property type="entry name" value="Retrovirus zinc finger-like domains"/>
    <property type="match status" value="1"/>
</dbReference>
<evidence type="ECO:0000256" key="3">
    <source>
        <dbReference type="SAM" id="MobiDB-lite"/>
    </source>
</evidence>
<feature type="compositionally biased region" description="Low complexity" evidence="3">
    <location>
        <begin position="671"/>
        <end position="681"/>
    </location>
</feature>
<protein>
    <recommendedName>
        <fullName evidence="4">CCHC-type domain-containing protein</fullName>
    </recommendedName>
</protein>
<feature type="compositionally biased region" description="Basic residues" evidence="3">
    <location>
        <begin position="209"/>
        <end position="218"/>
    </location>
</feature>
<name>A0ABD0MTW8_CIRMR</name>
<sequence>MSTPVELLASKNPACKEAIGELSKKWVERTKKLATKWPAGGTFDVAMCKEMEVLIKNYKANDKSVKREKKREQELGVLTLFKQYGLKLLKLEKQEKETKINETKEERPPPYAPSCDQAVNQMPLVQGTIDIKGPIEFEGYVQDSTETERNEQSCKDELRREADNRRRRDSYIDMREGLASYEERTSTPALQSRPGGRERAVHEMDPRLKKGGAKKHREKEKTHEPHSYQSLSEMLKEMEDCHKRGIPVSEDLESCQTEEPEVATEGTATPAETILETLNEMEERANRTRERIRESIDKLRQKLEESELECEPLLSRPSPRDYVQRKKYKQVSGTLLLQDIKYPDDLFQSLQPQKQRAEEEHGSVRVSEKDELPITECPILIKQGHAQYIPWASQDLDTLVSRLPDIHEGAGKWIRTFEEETTGKLLALGDIKALLAKCLGASKMNDVLKQSGLLQAVDRPQADGVSFDKHRRDIWKTLRAEYPMQTDPGFLKGEPMGEAENPTTYIQRQLRRWKEELERDPEQDKVLTALFRTAIVEAMPAAVKAKLEDVVGLNSKSHKEFRDHVVHAVEQYRKQELKIKNQEKELQRKLTQLQLEELINKKKKVQAVQKEDQPVVMAPVNTSVPVNPSATVNVQPPANQTMAAQAAPAGPVSATQGPAPVVIYLKPDQSNNRNWNRQQQQGGRGRGRFNNNQQRVGGPPGVCWGCNQPGHNRRDCPINPWQQNQPMAPGVNYGQQQVQAQTLGPVNPWRGPDQGY</sequence>
<accession>A0ABD0MTW8</accession>
<dbReference type="GO" id="GO:0008270">
    <property type="term" value="F:zinc ion binding"/>
    <property type="evidence" value="ECO:0007669"/>
    <property type="project" value="UniProtKB-KW"/>
</dbReference>
<keyword evidence="1" id="KW-0479">Metal-binding</keyword>
<feature type="compositionally biased region" description="Low complexity" evidence="3">
    <location>
        <begin position="688"/>
        <end position="697"/>
    </location>
</feature>